<dbReference type="InterPro" id="IPR009874">
    <property type="entry name" value="DUF1428"/>
</dbReference>
<evidence type="ECO:0000313" key="2">
    <source>
        <dbReference type="Proteomes" id="UP000198539"/>
    </source>
</evidence>
<dbReference type="OrthoDB" id="9792392at2"/>
<proteinExistence type="predicted"/>
<name>A0A1H2YU03_9RHOB</name>
<organism evidence="1 2">
    <name type="scientific">Roseicitreum antarcticum</name>
    <dbReference type="NCBI Taxonomy" id="564137"/>
    <lineage>
        <taxon>Bacteria</taxon>
        <taxon>Pseudomonadati</taxon>
        <taxon>Pseudomonadota</taxon>
        <taxon>Alphaproteobacteria</taxon>
        <taxon>Rhodobacterales</taxon>
        <taxon>Paracoccaceae</taxon>
        <taxon>Roseicitreum</taxon>
    </lineage>
</organism>
<evidence type="ECO:0000313" key="1">
    <source>
        <dbReference type="EMBL" id="SDX08059.1"/>
    </source>
</evidence>
<dbReference type="Proteomes" id="UP000198539">
    <property type="component" value="Unassembled WGS sequence"/>
</dbReference>
<gene>
    <name evidence="1" type="ORF">SAMN04488238_105117</name>
</gene>
<sequence length="242" mass="26841">MAYFSGSVGAVPAAKKQEYIEHLNEAWQLFRTYGATRMIETWGVDVPRGEVTDFYAAVDARENEVITFSWIEWPDKATCDAAWRKMPEDPAIHQMAEIPGDGSRMIFGGFTPIYRVGAPCGAGYYQGFLLAVTEENKEAYIAMAAEGWQIFQKGGAFGMIETWGEDVPHGKKTDFYRATKALAGEVPVFSWTAWPDRATCDAATRAMEEAMADVDMATMPFDAMRMMWAGFAPLFDSASAPD</sequence>
<dbReference type="EMBL" id="FNOM01000005">
    <property type="protein sequence ID" value="SDX08059.1"/>
    <property type="molecule type" value="Genomic_DNA"/>
</dbReference>
<dbReference type="SUPFAM" id="SSF54909">
    <property type="entry name" value="Dimeric alpha+beta barrel"/>
    <property type="match status" value="2"/>
</dbReference>
<dbReference type="Pfam" id="PF07237">
    <property type="entry name" value="DUF1428"/>
    <property type="match status" value="2"/>
</dbReference>
<accession>A0A1H2YU03</accession>
<keyword evidence="2" id="KW-1185">Reference proteome</keyword>
<dbReference type="InterPro" id="IPR011008">
    <property type="entry name" value="Dimeric_a/b-barrel"/>
</dbReference>
<reference evidence="1 2" key="1">
    <citation type="submission" date="2016-10" db="EMBL/GenBank/DDBJ databases">
        <authorList>
            <person name="de Groot N.N."/>
        </authorList>
    </citation>
    <scope>NUCLEOTIDE SEQUENCE [LARGE SCALE GENOMIC DNA]</scope>
    <source>
        <strain evidence="1 2">CGMCC 1.8894</strain>
    </source>
</reference>
<dbReference type="RefSeq" id="WP_092888569.1">
    <property type="nucleotide sequence ID" value="NZ_CP061502.1"/>
</dbReference>
<dbReference type="AlphaFoldDB" id="A0A1H2YU03"/>
<dbReference type="STRING" id="564137.SAMN04488238_105117"/>
<dbReference type="Gene3D" id="3.30.70.100">
    <property type="match status" value="2"/>
</dbReference>
<protein>
    <submittedName>
        <fullName evidence="1">Uncharacterized conserved protein YbaA, DUF1428 family</fullName>
    </submittedName>
</protein>